<keyword evidence="2" id="KW-1185">Reference proteome</keyword>
<name>A0ACC2MC36_PERAE</name>
<proteinExistence type="predicted"/>
<reference evidence="1 2" key="1">
    <citation type="journal article" date="2022" name="Hortic Res">
        <title>A haplotype resolved chromosomal level avocado genome allows analysis of novel avocado genes.</title>
        <authorList>
            <person name="Nath O."/>
            <person name="Fletcher S.J."/>
            <person name="Hayward A."/>
            <person name="Shaw L.M."/>
            <person name="Masouleh A.K."/>
            <person name="Furtado A."/>
            <person name="Henry R.J."/>
            <person name="Mitter N."/>
        </authorList>
    </citation>
    <scope>NUCLEOTIDE SEQUENCE [LARGE SCALE GENOMIC DNA]</scope>
    <source>
        <strain evidence="2">cv. Hass</strain>
    </source>
</reference>
<protein>
    <submittedName>
        <fullName evidence="1">Uncharacterized protein</fullName>
    </submittedName>
</protein>
<dbReference type="EMBL" id="CM056810">
    <property type="protein sequence ID" value="KAJ8642722.1"/>
    <property type="molecule type" value="Genomic_DNA"/>
</dbReference>
<dbReference type="Proteomes" id="UP001234297">
    <property type="component" value="Chromosome 2"/>
</dbReference>
<sequence length="586" mass="65801">MSVSRYARMRLTSLSLQRFLNSQTPTNTINCSTKCLKENPQNPQTLTCLYNAIIRASIEKGSPHKALLDYRTLFLSRAAPPNHWTLAYVLEACRLSSNLETAMQTHARIIKSGFELLSSLSSSLIPLYIAQGRLVEAQQLFDEISKWGVNIVSANLLIAGYLRIGEYETARRIFSEMPKKDVVSWNSMIAGCVRSGCPKEAISLFGRMLSSNFEPDEFTFSSILSACARVGALHHGECAHRLMMDRGIELNFILCSALIDMYSKCGRIRAAMEVFNAICRDNVCIWNSMITGLASHGLGLDAIAVFSRMEGENVSPDSITFVGILTACSHCGMVEKGRHYFDAMKSHYSIEPRLEHYGAMVDLLGRAGLLEEAYKMVETMPIKPDIVMWRALLSACRTHGKPELGELVIKQMEHSGSGDYVLLSNIFSLGKRWDCAEQVRELMKTKGVRKSRGLSWVEMGGAVHEFKAGDRSHPETDAIYKLLDRLIVMTKAEGFAPATELVLMDVSDEEKEGNLNCHSEKLAVAFTILRTGPRTEIRVSKNLRTCNDCHNWMKIVSRVVTRAIIVRDRIRFHHFENGLCSCRDYW</sequence>
<evidence type="ECO:0000313" key="2">
    <source>
        <dbReference type="Proteomes" id="UP001234297"/>
    </source>
</evidence>
<evidence type="ECO:0000313" key="1">
    <source>
        <dbReference type="EMBL" id="KAJ8642722.1"/>
    </source>
</evidence>
<comment type="caution">
    <text evidence="1">The sequence shown here is derived from an EMBL/GenBank/DDBJ whole genome shotgun (WGS) entry which is preliminary data.</text>
</comment>
<organism evidence="1 2">
    <name type="scientific">Persea americana</name>
    <name type="common">Avocado</name>
    <dbReference type="NCBI Taxonomy" id="3435"/>
    <lineage>
        <taxon>Eukaryota</taxon>
        <taxon>Viridiplantae</taxon>
        <taxon>Streptophyta</taxon>
        <taxon>Embryophyta</taxon>
        <taxon>Tracheophyta</taxon>
        <taxon>Spermatophyta</taxon>
        <taxon>Magnoliopsida</taxon>
        <taxon>Magnoliidae</taxon>
        <taxon>Laurales</taxon>
        <taxon>Lauraceae</taxon>
        <taxon>Persea</taxon>
    </lineage>
</organism>
<accession>A0ACC2MC36</accession>
<gene>
    <name evidence="1" type="ORF">MRB53_004470</name>
</gene>